<dbReference type="PROSITE" id="PS00139">
    <property type="entry name" value="THIOL_PROTEASE_CYS"/>
    <property type="match status" value="1"/>
</dbReference>
<dbReference type="Gene3D" id="3.90.70.10">
    <property type="entry name" value="Cysteine proteinases"/>
    <property type="match status" value="1"/>
</dbReference>
<keyword evidence="2 4" id="KW-0378">Hydrolase</keyword>
<evidence type="ECO:0000256" key="1">
    <source>
        <dbReference type="ARBA" id="ARBA00022670"/>
    </source>
</evidence>
<organism evidence="6 7">
    <name type="scientific">Candidatus Faecivivens stercoripullorum</name>
    <dbReference type="NCBI Taxonomy" id="2840805"/>
    <lineage>
        <taxon>Bacteria</taxon>
        <taxon>Bacillati</taxon>
        <taxon>Bacillota</taxon>
        <taxon>Clostridia</taxon>
        <taxon>Eubacteriales</taxon>
        <taxon>Oscillospiraceae</taxon>
        <taxon>Oscillospiraceae incertae sedis</taxon>
        <taxon>Candidatus Faecivivens</taxon>
    </lineage>
</organism>
<comment type="caution">
    <text evidence="6">The sequence shown here is derived from an EMBL/GenBank/DDBJ whole genome shotgun (WGS) entry which is preliminary data.</text>
</comment>
<sequence>MAKPTPITQEQLKNFSKHYQENPVRRLATCALSKSDMADVAYCTPGAAAMQHKFSIEIPTLPVTNQRHSGRCWLFASLNVLREKIAKEKNLDKFELSQSYAAFWDKFERANYFLESIIQTATLPADDRVVHHILTTGVHDGGQWDMFVNLVEKYGIIPKDAMPETAQSSNTQMMNRMLNQSLKNAAIHIREMMAQGSGMKKVDEYKVSVLDKVYGYLCSCYSEPPKHFDFEYIDRTGTYHIERGYTPSSFYERYIGEMVSDTISIINAPTDDKPYYRTYTVSMLGNVVDGRDVCYLNLPMSEFKELIIHQLKAGQLVWFGSDVGKCGCREDGLWDTGSFDYELLTGLDLDISKKDGLDYWFSAMNHAMVISGVALDENGAPVRWKIENSWGDEKGNKGYYVCSDSWFDQYVYQAVVSRDTLGEKVSLLDQKPIVLNPWDPMGSLAD</sequence>
<feature type="active site" evidence="5">
    <location>
        <position position="388"/>
    </location>
</feature>
<comment type="similarity">
    <text evidence="4">Belongs to the peptidase C1 family.</text>
</comment>
<evidence type="ECO:0000256" key="2">
    <source>
        <dbReference type="ARBA" id="ARBA00022801"/>
    </source>
</evidence>
<protein>
    <recommendedName>
        <fullName evidence="4">Aminopeptidase</fullName>
    </recommendedName>
</protein>
<dbReference type="GO" id="GO:0005737">
    <property type="term" value="C:cytoplasm"/>
    <property type="evidence" value="ECO:0007669"/>
    <property type="project" value="TreeGrafter"/>
</dbReference>
<dbReference type="InterPro" id="IPR000169">
    <property type="entry name" value="Pept_cys_AS"/>
</dbReference>
<accession>A0A9D1H8X9</accession>
<keyword evidence="3 4" id="KW-0788">Thiol protease</keyword>
<feature type="active site" evidence="5">
    <location>
        <position position="366"/>
    </location>
</feature>
<dbReference type="GO" id="GO:0043418">
    <property type="term" value="P:homocysteine catabolic process"/>
    <property type="evidence" value="ECO:0007669"/>
    <property type="project" value="TreeGrafter"/>
</dbReference>
<dbReference type="PIRSF" id="PIRSF005700">
    <property type="entry name" value="PepC"/>
    <property type="match status" value="1"/>
</dbReference>
<dbReference type="GO" id="GO:0009636">
    <property type="term" value="P:response to toxic substance"/>
    <property type="evidence" value="ECO:0007669"/>
    <property type="project" value="TreeGrafter"/>
</dbReference>
<name>A0A9D1H8X9_9FIRM</name>
<reference evidence="6" key="2">
    <citation type="journal article" date="2021" name="PeerJ">
        <title>Extensive microbial diversity within the chicken gut microbiome revealed by metagenomics and culture.</title>
        <authorList>
            <person name="Gilroy R."/>
            <person name="Ravi A."/>
            <person name="Getino M."/>
            <person name="Pursley I."/>
            <person name="Horton D.L."/>
            <person name="Alikhan N.F."/>
            <person name="Baker D."/>
            <person name="Gharbi K."/>
            <person name="Hall N."/>
            <person name="Watson M."/>
            <person name="Adriaenssens E.M."/>
            <person name="Foster-Nyarko E."/>
            <person name="Jarju S."/>
            <person name="Secka A."/>
            <person name="Antonio M."/>
            <person name="Oren A."/>
            <person name="Chaudhuri R.R."/>
            <person name="La Ragione R."/>
            <person name="Hildebrand F."/>
            <person name="Pallen M.J."/>
        </authorList>
    </citation>
    <scope>NUCLEOTIDE SEQUENCE</scope>
    <source>
        <strain evidence="6">ChiBcec7-5410</strain>
    </source>
</reference>
<evidence type="ECO:0000256" key="4">
    <source>
        <dbReference type="PIRNR" id="PIRNR005700"/>
    </source>
</evidence>
<evidence type="ECO:0000256" key="3">
    <source>
        <dbReference type="ARBA" id="ARBA00022807"/>
    </source>
</evidence>
<dbReference type="AlphaFoldDB" id="A0A9D1H8X9"/>
<evidence type="ECO:0000256" key="5">
    <source>
        <dbReference type="PIRSR" id="PIRSR005700-1"/>
    </source>
</evidence>
<dbReference type="GO" id="GO:0006508">
    <property type="term" value="P:proteolysis"/>
    <property type="evidence" value="ECO:0007669"/>
    <property type="project" value="UniProtKB-KW"/>
</dbReference>
<dbReference type="GO" id="GO:0070005">
    <property type="term" value="F:cysteine-type aminopeptidase activity"/>
    <property type="evidence" value="ECO:0007669"/>
    <property type="project" value="InterPro"/>
</dbReference>
<evidence type="ECO:0000313" key="7">
    <source>
        <dbReference type="Proteomes" id="UP000824160"/>
    </source>
</evidence>
<dbReference type="InterPro" id="IPR038765">
    <property type="entry name" value="Papain-like_cys_pep_sf"/>
</dbReference>
<dbReference type="SUPFAM" id="SSF54001">
    <property type="entry name" value="Cysteine proteinases"/>
    <property type="match status" value="1"/>
</dbReference>
<dbReference type="InterPro" id="IPR004134">
    <property type="entry name" value="Peptidase_C1B"/>
</dbReference>
<feature type="active site" evidence="5">
    <location>
        <position position="72"/>
    </location>
</feature>
<dbReference type="EMBL" id="DVLW01000262">
    <property type="protein sequence ID" value="HIT95431.1"/>
    <property type="molecule type" value="Genomic_DNA"/>
</dbReference>
<dbReference type="Proteomes" id="UP000824160">
    <property type="component" value="Unassembled WGS sequence"/>
</dbReference>
<keyword evidence="1 4" id="KW-0645">Protease</keyword>
<dbReference type="CDD" id="cd00585">
    <property type="entry name" value="Peptidase_C1B"/>
    <property type="match status" value="1"/>
</dbReference>
<dbReference type="Pfam" id="PF03051">
    <property type="entry name" value="Peptidase_C1_2"/>
    <property type="match status" value="1"/>
</dbReference>
<evidence type="ECO:0000313" key="6">
    <source>
        <dbReference type="EMBL" id="HIT95431.1"/>
    </source>
</evidence>
<proteinExistence type="inferred from homology"/>
<keyword evidence="4" id="KW-0031">Aminopeptidase</keyword>
<dbReference type="PANTHER" id="PTHR10363:SF2">
    <property type="entry name" value="BLEOMYCIN HYDROLASE"/>
    <property type="match status" value="1"/>
</dbReference>
<dbReference type="PANTHER" id="PTHR10363">
    <property type="entry name" value="BLEOMYCIN HYDROLASE"/>
    <property type="match status" value="1"/>
</dbReference>
<gene>
    <name evidence="6" type="ORF">IAC43_09610</name>
</gene>
<reference evidence="6" key="1">
    <citation type="submission" date="2020-10" db="EMBL/GenBank/DDBJ databases">
        <authorList>
            <person name="Gilroy R."/>
        </authorList>
    </citation>
    <scope>NUCLEOTIDE SEQUENCE</scope>
    <source>
        <strain evidence="6">ChiBcec7-5410</strain>
    </source>
</reference>